<dbReference type="Gene3D" id="3.40.1280.10">
    <property type="match status" value="1"/>
</dbReference>
<dbReference type="GO" id="GO:0005829">
    <property type="term" value="C:cytosol"/>
    <property type="evidence" value="ECO:0007669"/>
    <property type="project" value="TreeGrafter"/>
</dbReference>
<keyword evidence="2" id="KW-0808">Transferase</keyword>
<accession>A0A1F7UP96</accession>
<sequence>MHREVYLIVDRVRSLYNVGSLFRTADAFGVKKIYLCGYTGAPPRKEISKVALGAEKTVPWEKRGQTWKVVEELKAQGIYVVALENNMLDRSRRSLAGAPRQERRLKPAATIDSWHPKFPLALVVGNEVNGVSDGVLKRVDAVVEIPMLGQKESLNVSVAAGVALYVLRHGK</sequence>
<evidence type="ECO:0000313" key="4">
    <source>
        <dbReference type="EMBL" id="OGL80101.1"/>
    </source>
</evidence>
<comment type="caution">
    <text evidence="4">The sequence shown here is derived from an EMBL/GenBank/DDBJ whole genome shotgun (WGS) entry which is preliminary data.</text>
</comment>
<keyword evidence="1" id="KW-0489">Methyltransferase</keyword>
<name>A0A1F7UP96_9BACT</name>
<feature type="domain" description="tRNA/rRNA methyltransferase SpoU type" evidence="3">
    <location>
        <begin position="5"/>
        <end position="165"/>
    </location>
</feature>
<dbReference type="GO" id="GO:0032259">
    <property type="term" value="P:methylation"/>
    <property type="evidence" value="ECO:0007669"/>
    <property type="project" value="UniProtKB-KW"/>
</dbReference>
<protein>
    <recommendedName>
        <fullName evidence="3">tRNA/rRNA methyltransferase SpoU type domain-containing protein</fullName>
    </recommendedName>
</protein>
<dbReference type="InterPro" id="IPR001537">
    <property type="entry name" value="SpoU_MeTrfase"/>
</dbReference>
<evidence type="ECO:0000256" key="2">
    <source>
        <dbReference type="ARBA" id="ARBA00022679"/>
    </source>
</evidence>
<dbReference type="InterPro" id="IPR004441">
    <property type="entry name" value="rRNA_MeTrfase_TrmH"/>
</dbReference>
<dbReference type="GO" id="GO:0008173">
    <property type="term" value="F:RNA methyltransferase activity"/>
    <property type="evidence" value="ECO:0007669"/>
    <property type="project" value="InterPro"/>
</dbReference>
<dbReference type="PANTHER" id="PTHR46429">
    <property type="entry name" value="23S RRNA (GUANOSINE-2'-O-)-METHYLTRANSFERASE RLMB"/>
    <property type="match status" value="1"/>
</dbReference>
<dbReference type="GO" id="GO:0006396">
    <property type="term" value="P:RNA processing"/>
    <property type="evidence" value="ECO:0007669"/>
    <property type="project" value="InterPro"/>
</dbReference>
<organism evidence="4 5">
    <name type="scientific">Candidatus Uhrbacteria bacterium RIFCSPLOWO2_01_FULL_47_24</name>
    <dbReference type="NCBI Taxonomy" id="1802401"/>
    <lineage>
        <taxon>Bacteria</taxon>
        <taxon>Candidatus Uhriibacteriota</taxon>
    </lineage>
</organism>
<dbReference type="AlphaFoldDB" id="A0A1F7UP96"/>
<dbReference type="Pfam" id="PF00588">
    <property type="entry name" value="SpoU_methylase"/>
    <property type="match status" value="1"/>
</dbReference>
<dbReference type="InterPro" id="IPR029026">
    <property type="entry name" value="tRNA_m1G_MTases_N"/>
</dbReference>
<dbReference type="Proteomes" id="UP000176897">
    <property type="component" value="Unassembled WGS sequence"/>
</dbReference>
<evidence type="ECO:0000256" key="1">
    <source>
        <dbReference type="ARBA" id="ARBA00022603"/>
    </source>
</evidence>
<dbReference type="STRING" id="1802401.A3B21_01865"/>
<dbReference type="SUPFAM" id="SSF75217">
    <property type="entry name" value="alpha/beta knot"/>
    <property type="match status" value="1"/>
</dbReference>
<proteinExistence type="predicted"/>
<gene>
    <name evidence="4" type="ORF">A3B21_01865</name>
</gene>
<dbReference type="InterPro" id="IPR029028">
    <property type="entry name" value="Alpha/beta_knot_MTases"/>
</dbReference>
<evidence type="ECO:0000259" key="3">
    <source>
        <dbReference type="Pfam" id="PF00588"/>
    </source>
</evidence>
<evidence type="ECO:0000313" key="5">
    <source>
        <dbReference type="Proteomes" id="UP000176897"/>
    </source>
</evidence>
<reference evidence="4 5" key="1">
    <citation type="journal article" date="2016" name="Nat. Commun.">
        <title>Thousands of microbial genomes shed light on interconnected biogeochemical processes in an aquifer system.</title>
        <authorList>
            <person name="Anantharaman K."/>
            <person name="Brown C.T."/>
            <person name="Hug L.A."/>
            <person name="Sharon I."/>
            <person name="Castelle C.J."/>
            <person name="Probst A.J."/>
            <person name="Thomas B.C."/>
            <person name="Singh A."/>
            <person name="Wilkins M.J."/>
            <person name="Karaoz U."/>
            <person name="Brodie E.L."/>
            <person name="Williams K.H."/>
            <person name="Hubbard S.S."/>
            <person name="Banfield J.F."/>
        </authorList>
    </citation>
    <scope>NUCLEOTIDE SEQUENCE [LARGE SCALE GENOMIC DNA]</scope>
</reference>
<dbReference type="GO" id="GO:0003723">
    <property type="term" value="F:RNA binding"/>
    <property type="evidence" value="ECO:0007669"/>
    <property type="project" value="InterPro"/>
</dbReference>
<dbReference type="EMBL" id="MGEJ01000014">
    <property type="protein sequence ID" value="OGL80101.1"/>
    <property type="molecule type" value="Genomic_DNA"/>
</dbReference>
<dbReference type="PANTHER" id="PTHR46429:SF1">
    <property type="entry name" value="23S RRNA (GUANOSINE-2'-O-)-METHYLTRANSFERASE RLMB"/>
    <property type="match status" value="1"/>
</dbReference>